<keyword evidence="3" id="KW-1185">Reference proteome</keyword>
<dbReference type="Proteomes" id="UP000076154">
    <property type="component" value="Unassembled WGS sequence"/>
</dbReference>
<name>A0A369K6W7_HYPMA</name>
<keyword evidence="1" id="KW-1133">Transmembrane helix</keyword>
<feature type="transmembrane region" description="Helical" evidence="1">
    <location>
        <begin position="252"/>
        <end position="272"/>
    </location>
</feature>
<feature type="transmembrane region" description="Helical" evidence="1">
    <location>
        <begin position="621"/>
        <end position="644"/>
    </location>
</feature>
<keyword evidence="1" id="KW-0812">Transmembrane</keyword>
<feature type="transmembrane region" description="Helical" evidence="1">
    <location>
        <begin position="328"/>
        <end position="346"/>
    </location>
</feature>
<dbReference type="InParanoid" id="A0A369K6W7"/>
<proteinExistence type="predicted"/>
<reference evidence="2" key="1">
    <citation type="submission" date="2018-04" db="EMBL/GenBank/DDBJ databases">
        <title>Whole genome sequencing of Hypsizygus marmoreus.</title>
        <authorList>
            <person name="Choi I.-G."/>
            <person name="Min B."/>
            <person name="Kim J.-G."/>
            <person name="Kim S."/>
            <person name="Oh Y.-L."/>
            <person name="Kong W.-S."/>
            <person name="Park H."/>
            <person name="Jeong J."/>
            <person name="Song E.-S."/>
        </authorList>
    </citation>
    <scope>NUCLEOTIDE SEQUENCE [LARGE SCALE GENOMIC DNA]</scope>
    <source>
        <strain evidence="2">51987-8</strain>
    </source>
</reference>
<feature type="transmembrane region" description="Helical" evidence="1">
    <location>
        <begin position="278"/>
        <end position="297"/>
    </location>
</feature>
<organism evidence="2 3">
    <name type="scientific">Hypsizygus marmoreus</name>
    <name type="common">White beech mushroom</name>
    <name type="synonym">Agaricus marmoreus</name>
    <dbReference type="NCBI Taxonomy" id="39966"/>
    <lineage>
        <taxon>Eukaryota</taxon>
        <taxon>Fungi</taxon>
        <taxon>Dikarya</taxon>
        <taxon>Basidiomycota</taxon>
        <taxon>Agaricomycotina</taxon>
        <taxon>Agaricomycetes</taxon>
        <taxon>Agaricomycetidae</taxon>
        <taxon>Agaricales</taxon>
        <taxon>Tricholomatineae</taxon>
        <taxon>Lyophyllaceae</taxon>
        <taxon>Hypsizygus</taxon>
    </lineage>
</organism>
<evidence type="ECO:0000313" key="2">
    <source>
        <dbReference type="EMBL" id="RDB29648.1"/>
    </source>
</evidence>
<feature type="transmembrane region" description="Helical" evidence="1">
    <location>
        <begin position="595"/>
        <end position="614"/>
    </location>
</feature>
<gene>
    <name evidence="2" type="ORF">Hypma_015565</name>
</gene>
<dbReference type="STRING" id="39966.A0A369K6W7"/>
<keyword evidence="1" id="KW-0472">Membrane</keyword>
<evidence type="ECO:0000313" key="3">
    <source>
        <dbReference type="Proteomes" id="UP000076154"/>
    </source>
</evidence>
<feature type="transmembrane region" description="Helical" evidence="1">
    <location>
        <begin position="446"/>
        <end position="469"/>
    </location>
</feature>
<dbReference type="EMBL" id="LUEZ02000010">
    <property type="protein sequence ID" value="RDB29648.1"/>
    <property type="molecule type" value="Genomic_DNA"/>
</dbReference>
<dbReference type="AlphaFoldDB" id="A0A369K6W7"/>
<comment type="caution">
    <text evidence="2">The sequence shown here is derived from an EMBL/GenBank/DDBJ whole genome shotgun (WGS) entry which is preliminary data.</text>
</comment>
<evidence type="ECO:0000256" key="1">
    <source>
        <dbReference type="SAM" id="Phobius"/>
    </source>
</evidence>
<sequence length="1231" mass="138803">MTIKDLIELFSAPSAAVGVLRANRNTSLPTATQASPAVAVGNDGLRRSEVLSSPQPTPARFLKHPERHVDMANDRTASSHLMNQITPSPMGHELTLDITDTMQHAGESAISGLPARLKPLAAPRTHRSSVEEDERPLLARHTHNYPPTTASDTIYNTHSNASSSPTLGYHTGKHVPVAASVVFARNAAPLHLPKLDKYLASLPRPGFHNATGKEGESAMFPPMDRLAKLKMTIDDLEANSPKTPVWRNRKNILGSAVNIVLGLTGSSALASFYSLQGLFNTVQIFALILSTIVPVGGQNLTDKWRKLFLGTIPNILALNFASTLVQSLFFLLIFMAIAAGLLYYFYRSSFNVDRYDIVEGLQQTGPKGKRWGLVIVTFLLTVIYLPLSTMAVHVLVWSQDLWIVPNPYTNATSFPLVVPPLSPASEYRDSLDFCWTTTMKRNQVNYAPVVIILAAIVFVFLTIWFPIALRSVIKASVPKVDKFTEFGRARNKVEMDAEYHRLLSRDRNPFSFLYSGFRRNWGTYESTYLGAKFSTLIIIAVIDSDNCLFRSLSRTHIPIIRQVLLLVCTIGFFLAQCVFAPFLDPVNNASEWTSRLNYLTTSAVALAIVLNVPGEDILTTYVLYIIYIITYGLSFYFTLINLGIAQRAVKRIARRIDFSIDIFSPRLDVSSSSLHAKRRIWQESITTLLLTTPGCAIPKEQTMTFAQARDSEFPPYLLDFHGTPGERHVENLKILREVGIMSYQKAVELVSGPDFAWYRRLEEKIQKEYIGPDCYWKNPAGPSIPECTNYFGNAWWIPFPPTLVIRYDDGPIAVLKEPPDLEAYISQNSSSDILQRRQVRLSLRALDGQVVTWPYEHNSLIGASSSWWFGSQKYRANRSVTYRSCRLSIKHQGHLVWHGLQLGSGFSVELRYGKKILLAGDAIGLNDDYDLTAPLARFFELNQSHIHDRLPHVEDEISSYRHHHRQVCRRKRQVLTYRFLTDVYDQPRDPDGFTESTIEFELDPRVRQLMANSGTVFKVAYERYAHVTKSEAATWWYIFWDDLWRRNYDTIGGLQRHAADFNPHYPTSIAYTPLPRAALEAFLVQRGLMSKAKSNGFFTSGFLNKLYLRLNDTVFRASIGAIMFHLGDGDTERDMMEVDLETRAGQPSTIGTGGGTDHDDSWIRARPNYRWEGILDDPLSKGKKGRRKWFTKFGAWLGLTPLWRSGTPSSGVSLDVRLENGHYVLIEDVGH</sequence>
<protein>
    <submittedName>
        <fullName evidence="2">Uncharacterized protein</fullName>
    </submittedName>
</protein>
<feature type="transmembrane region" description="Helical" evidence="1">
    <location>
        <begin position="371"/>
        <end position="396"/>
    </location>
</feature>
<accession>A0A369K6W7</accession>
<dbReference type="OrthoDB" id="10261361at2759"/>
<feature type="transmembrane region" description="Helical" evidence="1">
    <location>
        <begin position="563"/>
        <end position="583"/>
    </location>
</feature>